<sequence length="1021" mass="116582">MNLLILHLSDIHIKDESDAILKRGNAIGRTAFKDIPLVDAVAIALTGDIAFSGNATEYNLARTFVSDIVKSIKTQSDIPIHVLMSPGNHDCDFGSRNADVREIVIEKIRATDPDNIKESIIEECTKIQESFFKFRDDLTVSPPLHSDKLWQSYIIEVGGKTVIFHCLNVAWMSQLHEQQGQIVFPTTRYETISTIKADASIVCMHHPINWFSQASYRPFRQFVRKCGHLILTGHEHEQAVAFVDETDSGESVSIDGGVLQADNEEQSRFNLIFLAIEKQEYSVSFHDWDGTRYVPIEIDSSWSSFRRLPEKRKNEFEISADFSRQLDDAGARFTHHGKSRDLALDDVFVYPEMRLLGEDEKRRKFVDSANLRRPENLERGALIRGREQYGKTSLLRQLFRSYHSRGFVPIFVPGKSIINSSPREMQKIIEAAVIKCYGKSTITSFWQVGLKKRVLLLDDIDESKLSGKFFSNAIEYLSKTFAVLIVTCSEMFEFRALFAPESSNFLKSINQYELLEFGNKRRHDLIKRWVSLGDGAVSVEKLIALIDQGEGLVMAVLGEGVVPSTPFFVLTLLQSVESGSIANLQYSALGEYYRYLIIHSLELQSVSREEHNEILNYCAHLAWFIYRSSNECGRIDKNAFEKYHHTFADLHGLSLPFFDRRELLLAAKLLDSLDGGYGFRYPYLYYFFLGMYLAEHLDEDEVQGIIRECCKNLHRQENGNIILFLAHHSRDKRVYESILTVMQTHYSKHRPITFDDDVGVVNRLVESAPQRIYEDTDILKNRAELCELRDEHNNANRVMLENPDTLPSELIAIMSLMRTIDILGQFLKNHYGQLPATIKITLIKELFDGGLRGLRDLFELLFANSDGLVRSIEGVLEKRGIENNPIRRNARAKREMFEFLGILAFAFIRRCGVSVASPHLRKVIEKVIENSPTTANRLILSAIELEKCGGLENFEALRSFNKEITSNSFAQSILQQLVVTHMHLYPTSAAQKQRACAELKIEIRAQGALDLVNKGNKRMYR</sequence>
<dbReference type="Pfam" id="PF00149">
    <property type="entry name" value="Metallophos"/>
    <property type="match status" value="1"/>
</dbReference>
<evidence type="ECO:0000313" key="4">
    <source>
        <dbReference type="Proteomes" id="UP000683428"/>
    </source>
</evidence>
<dbReference type="KEGG" id="aiq:Azoinq_03375"/>
<feature type="domain" description="Calcineurin-like phosphoesterase" evidence="1">
    <location>
        <begin position="5"/>
        <end position="237"/>
    </location>
</feature>
<accession>A0A975XVB4</accession>
<reference evidence="3" key="1">
    <citation type="submission" date="2020-11" db="EMBL/GenBank/DDBJ databases">
        <title>Azospira inquinata sp. nov.</title>
        <authorList>
            <person name="Moe W.M."/>
            <person name="Mikes M.C."/>
        </authorList>
    </citation>
    <scope>NUCLEOTIDE SEQUENCE</scope>
    <source>
        <strain evidence="3">Azo-3</strain>
    </source>
</reference>
<dbReference type="GO" id="GO:0016787">
    <property type="term" value="F:hydrolase activity"/>
    <property type="evidence" value="ECO:0007669"/>
    <property type="project" value="InterPro"/>
</dbReference>
<name>A0A975XVB4_9RHOO</name>
<gene>
    <name evidence="3" type="ORF">Azoinq_03375</name>
</gene>
<feature type="domain" description="STAND NTPase 4 small alpha/beta" evidence="2">
    <location>
        <begin position="634"/>
        <end position="689"/>
    </location>
</feature>
<dbReference type="InterPro" id="IPR057123">
    <property type="entry name" value="STAND_NTPase4_dom"/>
</dbReference>
<evidence type="ECO:0000313" key="3">
    <source>
        <dbReference type="EMBL" id="QWT49666.1"/>
    </source>
</evidence>
<dbReference type="EMBL" id="CP064782">
    <property type="protein sequence ID" value="QWT49666.1"/>
    <property type="molecule type" value="Genomic_DNA"/>
</dbReference>
<proteinExistence type="predicted"/>
<keyword evidence="4" id="KW-1185">Reference proteome</keyword>
<dbReference type="Pfam" id="PF24406">
    <property type="entry name" value="nSTAND_NTPase4"/>
    <property type="match status" value="1"/>
</dbReference>
<dbReference type="AlphaFoldDB" id="A0A975XVB4"/>
<evidence type="ECO:0000259" key="1">
    <source>
        <dbReference type="Pfam" id="PF00149"/>
    </source>
</evidence>
<evidence type="ECO:0000259" key="2">
    <source>
        <dbReference type="Pfam" id="PF24406"/>
    </source>
</evidence>
<dbReference type="RefSeq" id="WP_216126099.1">
    <property type="nucleotide sequence ID" value="NZ_CP064782.1"/>
</dbReference>
<dbReference type="InterPro" id="IPR004843">
    <property type="entry name" value="Calcineurin-like_PHP"/>
</dbReference>
<protein>
    <submittedName>
        <fullName evidence="3">Metallophosphoesterase</fullName>
    </submittedName>
</protein>
<dbReference type="Proteomes" id="UP000683428">
    <property type="component" value="Chromosome"/>
</dbReference>
<organism evidence="3 4">
    <name type="scientific">Azospira inquinata</name>
    <dbReference type="NCBI Taxonomy" id="2785627"/>
    <lineage>
        <taxon>Bacteria</taxon>
        <taxon>Pseudomonadati</taxon>
        <taxon>Pseudomonadota</taxon>
        <taxon>Betaproteobacteria</taxon>
        <taxon>Rhodocyclales</taxon>
        <taxon>Rhodocyclaceae</taxon>
        <taxon>Azospira</taxon>
    </lineage>
</organism>